<accession>A0A3P8UP51</accession>
<organism evidence="2 3">
    <name type="scientific">Cynoglossus semilaevis</name>
    <name type="common">Tongue sole</name>
    <dbReference type="NCBI Taxonomy" id="244447"/>
    <lineage>
        <taxon>Eukaryota</taxon>
        <taxon>Metazoa</taxon>
        <taxon>Chordata</taxon>
        <taxon>Craniata</taxon>
        <taxon>Vertebrata</taxon>
        <taxon>Euteleostomi</taxon>
        <taxon>Actinopterygii</taxon>
        <taxon>Neopterygii</taxon>
        <taxon>Teleostei</taxon>
        <taxon>Neoteleostei</taxon>
        <taxon>Acanthomorphata</taxon>
        <taxon>Carangaria</taxon>
        <taxon>Pleuronectiformes</taxon>
        <taxon>Pleuronectoidei</taxon>
        <taxon>Cynoglossidae</taxon>
        <taxon>Cynoglossinae</taxon>
        <taxon>Cynoglossus</taxon>
    </lineage>
</organism>
<reference evidence="2" key="3">
    <citation type="submission" date="2025-09" db="UniProtKB">
        <authorList>
            <consortium name="Ensembl"/>
        </authorList>
    </citation>
    <scope>IDENTIFICATION</scope>
</reference>
<keyword evidence="1" id="KW-1133">Transmembrane helix</keyword>
<dbReference type="Proteomes" id="UP000265120">
    <property type="component" value="Chromosome 12"/>
</dbReference>
<keyword evidence="1" id="KW-0472">Membrane</keyword>
<evidence type="ECO:0000313" key="3">
    <source>
        <dbReference type="Proteomes" id="UP000265120"/>
    </source>
</evidence>
<feature type="transmembrane region" description="Helical" evidence="1">
    <location>
        <begin position="137"/>
        <end position="160"/>
    </location>
</feature>
<reference evidence="2 3" key="1">
    <citation type="journal article" date="2014" name="Nat. Genet.">
        <title>Whole-genome sequence of a flatfish provides insights into ZW sex chromosome evolution and adaptation to a benthic lifestyle.</title>
        <authorList>
            <person name="Chen S."/>
            <person name="Zhang G."/>
            <person name="Shao C."/>
            <person name="Huang Q."/>
            <person name="Liu G."/>
            <person name="Zhang P."/>
            <person name="Song W."/>
            <person name="An N."/>
            <person name="Chalopin D."/>
            <person name="Volff J.N."/>
            <person name="Hong Y."/>
            <person name="Li Q."/>
            <person name="Sha Z."/>
            <person name="Zhou H."/>
            <person name="Xie M."/>
            <person name="Yu Q."/>
            <person name="Liu Y."/>
            <person name="Xiang H."/>
            <person name="Wang N."/>
            <person name="Wu K."/>
            <person name="Yang C."/>
            <person name="Zhou Q."/>
            <person name="Liao X."/>
            <person name="Yang L."/>
            <person name="Hu Q."/>
            <person name="Zhang J."/>
            <person name="Meng L."/>
            <person name="Jin L."/>
            <person name="Tian Y."/>
            <person name="Lian J."/>
            <person name="Yang J."/>
            <person name="Miao G."/>
            <person name="Liu S."/>
            <person name="Liang Z."/>
            <person name="Yan F."/>
            <person name="Li Y."/>
            <person name="Sun B."/>
            <person name="Zhang H."/>
            <person name="Zhang J."/>
            <person name="Zhu Y."/>
            <person name="Du M."/>
            <person name="Zhao Y."/>
            <person name="Schartl M."/>
            <person name="Tang Q."/>
            <person name="Wang J."/>
        </authorList>
    </citation>
    <scope>NUCLEOTIDE SEQUENCE</scope>
</reference>
<name>A0A3P8UP51_CYNSE</name>
<keyword evidence="1" id="KW-0812">Transmembrane</keyword>
<evidence type="ECO:0000256" key="1">
    <source>
        <dbReference type="SAM" id="Phobius"/>
    </source>
</evidence>
<proteinExistence type="predicted"/>
<dbReference type="GeneTree" id="ENSGT00390000016757"/>
<keyword evidence="3" id="KW-1185">Reference proteome</keyword>
<dbReference type="AlphaFoldDB" id="A0A3P8UP51"/>
<evidence type="ECO:0000313" key="2">
    <source>
        <dbReference type="Ensembl" id="ENSCSEP00000004147.1"/>
    </source>
</evidence>
<protein>
    <submittedName>
        <fullName evidence="2">Anaphase promoting complex subunit 1</fullName>
    </submittedName>
</protein>
<sequence>MSEVVYEETATMIAAGELQPFVPFGREHCRNHPNAFNLQLRELQPASELWSSDGAAGLVGSLQEVSLQERDRECWQLRKGCNRVKEEDVEFEEELYTAGNVVVWSQGSRTQASSVYKAFTVDSPVHQVSDLKLLAKYILTTTFLIFVFMCRPCGVIFLFLGAKQKV</sequence>
<reference evidence="2" key="2">
    <citation type="submission" date="2025-08" db="UniProtKB">
        <authorList>
            <consortium name="Ensembl"/>
        </authorList>
    </citation>
    <scope>IDENTIFICATION</scope>
</reference>
<dbReference type="Ensembl" id="ENSCSET00000004200.1">
    <property type="protein sequence ID" value="ENSCSEP00000004147.1"/>
    <property type="gene ID" value="ENSCSEG00000002709.1"/>
</dbReference>